<comment type="similarity">
    <text evidence="1 8">Belongs to the amidase family. GatA subfamily.</text>
</comment>
<evidence type="ECO:0000256" key="5">
    <source>
        <dbReference type="ARBA" id="ARBA00022917"/>
    </source>
</evidence>
<keyword evidence="11" id="KW-1185">Reference proteome</keyword>
<keyword evidence="5 8" id="KW-0648">Protein biosynthesis</keyword>
<dbReference type="InterPro" id="IPR036928">
    <property type="entry name" value="AS_sf"/>
</dbReference>
<evidence type="ECO:0000256" key="4">
    <source>
        <dbReference type="ARBA" id="ARBA00022840"/>
    </source>
</evidence>
<evidence type="ECO:0000256" key="6">
    <source>
        <dbReference type="ARBA" id="ARBA00025295"/>
    </source>
</evidence>
<evidence type="ECO:0000256" key="7">
    <source>
        <dbReference type="ARBA" id="ARBA00047407"/>
    </source>
</evidence>
<feature type="active site" description="Acyl-ester intermediate" evidence="8">
    <location>
        <position position="179"/>
    </location>
</feature>
<accession>A0ABT7CAK7</accession>
<feature type="domain" description="Amidase" evidence="9">
    <location>
        <begin position="26"/>
        <end position="474"/>
    </location>
</feature>
<feature type="active site" description="Charge relay system" evidence="8">
    <location>
        <position position="155"/>
    </location>
</feature>
<evidence type="ECO:0000256" key="2">
    <source>
        <dbReference type="ARBA" id="ARBA00022598"/>
    </source>
</evidence>
<gene>
    <name evidence="8" type="primary">gatA</name>
    <name evidence="10" type="ORF">C7K25_10805</name>
</gene>
<dbReference type="RefSeq" id="WP_026937178.1">
    <property type="nucleotide sequence ID" value="NZ_CP028426.1"/>
</dbReference>
<dbReference type="InterPro" id="IPR020556">
    <property type="entry name" value="Amidase_CS"/>
</dbReference>
<dbReference type="InterPro" id="IPR000120">
    <property type="entry name" value="Amidase"/>
</dbReference>
<reference evidence="10" key="2">
    <citation type="journal article" date="2022" name="Sci. Rep.">
        <title>In silico prediction of the enzymes involved in the degradation of the herbicide molinate by Gulosibacter molinativorax ON4T.</title>
        <authorList>
            <person name="Lopes A.R."/>
            <person name="Bunin E."/>
            <person name="Viana A.T."/>
            <person name="Froufe H."/>
            <person name="Munoz-Merida A."/>
            <person name="Pinho D."/>
            <person name="Figueiredo J."/>
            <person name="Barroso C."/>
            <person name="Vaz-Moreira I."/>
            <person name="Bellanger X."/>
            <person name="Egas C."/>
            <person name="Nunes O.C."/>
        </authorList>
    </citation>
    <scope>NUCLEOTIDE SEQUENCE</scope>
    <source>
        <strain evidence="10">ON4</strain>
    </source>
</reference>
<dbReference type="Proteomes" id="UP001170379">
    <property type="component" value="Unassembled WGS sequence"/>
</dbReference>
<dbReference type="PANTHER" id="PTHR11895:SF151">
    <property type="entry name" value="GLUTAMYL-TRNA(GLN) AMIDOTRANSFERASE SUBUNIT A"/>
    <property type="match status" value="1"/>
</dbReference>
<evidence type="ECO:0000313" key="10">
    <source>
        <dbReference type="EMBL" id="MDJ1371849.1"/>
    </source>
</evidence>
<dbReference type="EC" id="6.3.5.7" evidence="8"/>
<dbReference type="SUPFAM" id="SSF75304">
    <property type="entry name" value="Amidase signature (AS) enzymes"/>
    <property type="match status" value="1"/>
</dbReference>
<dbReference type="InterPro" id="IPR004412">
    <property type="entry name" value="GatA"/>
</dbReference>
<dbReference type="Gene3D" id="3.90.1300.10">
    <property type="entry name" value="Amidase signature (AS) domain"/>
    <property type="match status" value="1"/>
</dbReference>
<dbReference type="Pfam" id="PF01425">
    <property type="entry name" value="Amidase"/>
    <property type="match status" value="1"/>
</dbReference>
<comment type="function">
    <text evidence="6 8">Allows the formation of correctly charged Gln-tRNA(Gln) through the transamidation of misacylated Glu-tRNA(Gln) in organisms which lack glutaminyl-tRNA synthetase. The reaction takes place in the presence of glutamine and ATP through an activated gamma-phospho-Glu-tRNA(Gln).</text>
</comment>
<dbReference type="NCBIfam" id="TIGR00132">
    <property type="entry name" value="gatA"/>
    <property type="match status" value="1"/>
</dbReference>
<keyword evidence="4 8" id="KW-0067">ATP-binding</keyword>
<proteinExistence type="inferred from homology"/>
<evidence type="ECO:0000313" key="11">
    <source>
        <dbReference type="Proteomes" id="UP001170379"/>
    </source>
</evidence>
<dbReference type="HAMAP" id="MF_00120">
    <property type="entry name" value="GatA"/>
    <property type="match status" value="1"/>
</dbReference>
<dbReference type="EMBL" id="PXVD01000016">
    <property type="protein sequence ID" value="MDJ1371849.1"/>
    <property type="molecule type" value="Genomic_DNA"/>
</dbReference>
<evidence type="ECO:0000256" key="8">
    <source>
        <dbReference type="HAMAP-Rule" id="MF_00120"/>
    </source>
</evidence>
<comment type="catalytic activity">
    <reaction evidence="7 8">
        <text>L-glutamyl-tRNA(Gln) + L-glutamine + ATP + H2O = L-glutaminyl-tRNA(Gln) + L-glutamate + ADP + phosphate + H(+)</text>
        <dbReference type="Rhea" id="RHEA:17521"/>
        <dbReference type="Rhea" id="RHEA-COMP:9681"/>
        <dbReference type="Rhea" id="RHEA-COMP:9684"/>
        <dbReference type="ChEBI" id="CHEBI:15377"/>
        <dbReference type="ChEBI" id="CHEBI:15378"/>
        <dbReference type="ChEBI" id="CHEBI:29985"/>
        <dbReference type="ChEBI" id="CHEBI:30616"/>
        <dbReference type="ChEBI" id="CHEBI:43474"/>
        <dbReference type="ChEBI" id="CHEBI:58359"/>
        <dbReference type="ChEBI" id="CHEBI:78520"/>
        <dbReference type="ChEBI" id="CHEBI:78521"/>
        <dbReference type="ChEBI" id="CHEBI:456216"/>
        <dbReference type="EC" id="6.3.5.7"/>
    </reaction>
</comment>
<organism evidence="10 11">
    <name type="scientific">Gulosibacter molinativorax</name>
    <dbReference type="NCBI Taxonomy" id="256821"/>
    <lineage>
        <taxon>Bacteria</taxon>
        <taxon>Bacillati</taxon>
        <taxon>Actinomycetota</taxon>
        <taxon>Actinomycetes</taxon>
        <taxon>Micrococcales</taxon>
        <taxon>Microbacteriaceae</taxon>
        <taxon>Gulosibacter</taxon>
    </lineage>
</organism>
<protein>
    <recommendedName>
        <fullName evidence="8">Glutamyl-tRNA(Gln) amidotransferase subunit A</fullName>
        <shortName evidence="8">Glu-ADT subunit A</shortName>
        <ecNumber evidence="8">6.3.5.7</ecNumber>
    </recommendedName>
</protein>
<evidence type="ECO:0000259" key="9">
    <source>
        <dbReference type="Pfam" id="PF01425"/>
    </source>
</evidence>
<feature type="active site" description="Charge relay system" evidence="8">
    <location>
        <position position="80"/>
    </location>
</feature>
<sequence>MTNLTTLTAAELAAAIAAGDTTSVAATQAHLERISAVDGSIHAFLAVDADGALAQAEAADKARAAGTQTSPLAGVPVAVKDNIVTKGLVTTAASRVLEGWVPPYDAHVVEKLREAGLPILGKTNLDEFAMGASTEMSGYGPTHNPWDLDRVPGGSGGGSAAAVAAYEAPIALGTDTGGSIRQPASFTGTVGMKPTYGAVSRYGAIAMGSSLDQIGPASRTVLDSALLQDVIGGHDRRDQTSLPEAWESFADAARAGQQPGSIKGLRIGVPRQIAEGDAYDDEVAALFQRNVEILRQLGAEVTWIDTKTFEYAVAAYYILMPSEVSSNLARYDSVRYGVRVVPEAVNANVERVMSATRAAALGPEVKRRIVLGTYTLSSGYFDAYYGSAQKVRTLVQNDFAEAFKQVDVLFTPTALSGAKKFGELTEPKDMYTSDLTSIPANLAGVPAISLPGGLVNGLPVGMQFMAPARGDARLYQVSAALEQALEAERGTPFHTQAPVLKESNR</sequence>
<dbReference type="PROSITE" id="PS00571">
    <property type="entry name" value="AMIDASES"/>
    <property type="match status" value="1"/>
</dbReference>
<dbReference type="InterPro" id="IPR023631">
    <property type="entry name" value="Amidase_dom"/>
</dbReference>
<reference evidence="10" key="1">
    <citation type="submission" date="2018-03" db="EMBL/GenBank/DDBJ databases">
        <authorList>
            <person name="Nunes O.C."/>
            <person name="Lopes A.R."/>
            <person name="Froufe H."/>
            <person name="Munoz-Merida A."/>
            <person name="Barroso C."/>
            <person name="Egas C."/>
        </authorList>
    </citation>
    <scope>NUCLEOTIDE SEQUENCE</scope>
    <source>
        <strain evidence="10">ON4</strain>
    </source>
</reference>
<keyword evidence="2 8" id="KW-0436">Ligase</keyword>
<keyword evidence="3 8" id="KW-0547">Nucleotide-binding</keyword>
<name>A0ABT7CAK7_9MICO</name>
<evidence type="ECO:0000256" key="3">
    <source>
        <dbReference type="ARBA" id="ARBA00022741"/>
    </source>
</evidence>
<comment type="subunit">
    <text evidence="8">Heterotrimer of A, B and C subunits.</text>
</comment>
<evidence type="ECO:0000256" key="1">
    <source>
        <dbReference type="ARBA" id="ARBA00008069"/>
    </source>
</evidence>
<comment type="caution">
    <text evidence="10">The sequence shown here is derived from an EMBL/GenBank/DDBJ whole genome shotgun (WGS) entry which is preliminary data.</text>
</comment>
<dbReference type="PANTHER" id="PTHR11895">
    <property type="entry name" value="TRANSAMIDASE"/>
    <property type="match status" value="1"/>
</dbReference>